<dbReference type="FunFam" id="3.30.160.60:FF:000100">
    <property type="entry name" value="Zinc finger 45-like"/>
    <property type="match status" value="1"/>
</dbReference>
<gene>
    <name evidence="9" type="ORF">ECPE_LOCUS2997</name>
</gene>
<keyword evidence="10" id="KW-1185">Reference proteome</keyword>
<dbReference type="InterPro" id="IPR036236">
    <property type="entry name" value="Znf_C2H2_sf"/>
</dbReference>
<dbReference type="SUPFAM" id="SSF57667">
    <property type="entry name" value="beta-beta-alpha zinc fingers"/>
    <property type="match status" value="3"/>
</dbReference>
<evidence type="ECO:0000313" key="10">
    <source>
        <dbReference type="Proteomes" id="UP000272942"/>
    </source>
</evidence>
<dbReference type="GO" id="GO:0000981">
    <property type="term" value="F:DNA-binding transcription factor activity, RNA polymerase II-specific"/>
    <property type="evidence" value="ECO:0007669"/>
    <property type="project" value="TreeGrafter"/>
</dbReference>
<dbReference type="PROSITE" id="PS50157">
    <property type="entry name" value="ZINC_FINGER_C2H2_2"/>
    <property type="match status" value="6"/>
</dbReference>
<dbReference type="EMBL" id="UZAN01040013">
    <property type="protein sequence ID" value="VDP68113.1"/>
    <property type="molecule type" value="Genomic_DNA"/>
</dbReference>
<feature type="domain" description="C2H2-type" evidence="8">
    <location>
        <begin position="187"/>
        <end position="214"/>
    </location>
</feature>
<dbReference type="Pfam" id="PF00096">
    <property type="entry name" value="zf-C2H2"/>
    <property type="match status" value="2"/>
</dbReference>
<keyword evidence="6" id="KW-0539">Nucleus</keyword>
<dbReference type="AlphaFoldDB" id="A0A3P8JE00"/>
<evidence type="ECO:0000313" key="9">
    <source>
        <dbReference type="EMBL" id="VDP68113.1"/>
    </source>
</evidence>
<dbReference type="PANTHER" id="PTHR24394:SF29">
    <property type="entry name" value="MYONEURIN"/>
    <property type="match status" value="1"/>
</dbReference>
<feature type="domain" description="C2H2-type" evidence="8">
    <location>
        <begin position="158"/>
        <end position="186"/>
    </location>
</feature>
<sequence length="477" mass="54388">MKVKMVVDQQDDLTLNTVVSRRCRLLFKCVPIPLLSYLLAFIETNEFQSKCLEVSKTIFIKSVDYYSVPSVFHSHMAGSTENGVDPKSAGNCSVPSGADETEHVQCPICAKFVLSKTAFIHHMTTDHGEQVIAMCKICQQFFPSGEIQAHAIRCKGSHVCPHCRSTFALPSYLQRHLHRQHSSYPRPICDICGKKFSSSCALSKHQRLHRGEMPHSCKLCGASFAQKWHFQMHLDSHHAYVELYNEPKPYNCAVCGRGFFFAISLQNHRNQHNKTVSKSTFIFFMTYVSEWSCDICGKGFAYPSEYKRNYQCSFCPQRFGRSSLLKAHILRHTNPESFTCRYCLRTYSSRSYLHQHLEKHEAVDAQASSISSFSTVSHQFILLCPFYLRIILTAFIEVRFTQSLIRSQAHVSKHPNPTHLVPVCDTSSISTSPITVTKPLSLLRCFPLAILVCFLYHVGFYEDPSCGRKQTHRIPYP</sequence>
<evidence type="ECO:0000256" key="3">
    <source>
        <dbReference type="ARBA" id="ARBA00022737"/>
    </source>
</evidence>
<dbReference type="PROSITE" id="PS00028">
    <property type="entry name" value="ZINC_FINGER_C2H2_1"/>
    <property type="match status" value="6"/>
</dbReference>
<dbReference type="SMART" id="SM00355">
    <property type="entry name" value="ZnF_C2H2"/>
    <property type="match status" value="7"/>
</dbReference>
<dbReference type="InterPro" id="IPR013087">
    <property type="entry name" value="Znf_C2H2_type"/>
</dbReference>
<evidence type="ECO:0000256" key="5">
    <source>
        <dbReference type="ARBA" id="ARBA00022833"/>
    </source>
</evidence>
<keyword evidence="2" id="KW-0479">Metal-binding</keyword>
<keyword evidence="5" id="KW-0862">Zinc</keyword>
<reference evidence="9 10" key="1">
    <citation type="submission" date="2018-11" db="EMBL/GenBank/DDBJ databases">
        <authorList>
            <consortium name="Pathogen Informatics"/>
        </authorList>
    </citation>
    <scope>NUCLEOTIDE SEQUENCE [LARGE SCALE GENOMIC DNA]</scope>
    <source>
        <strain evidence="9 10">Egypt</strain>
    </source>
</reference>
<organism evidence="9 10">
    <name type="scientific">Echinostoma caproni</name>
    <dbReference type="NCBI Taxonomy" id="27848"/>
    <lineage>
        <taxon>Eukaryota</taxon>
        <taxon>Metazoa</taxon>
        <taxon>Spiralia</taxon>
        <taxon>Lophotrochozoa</taxon>
        <taxon>Platyhelminthes</taxon>
        <taxon>Trematoda</taxon>
        <taxon>Digenea</taxon>
        <taxon>Plagiorchiida</taxon>
        <taxon>Echinostomata</taxon>
        <taxon>Echinostomatoidea</taxon>
        <taxon>Echinostomatidae</taxon>
        <taxon>Echinostoma</taxon>
    </lineage>
</organism>
<dbReference type="Gene3D" id="3.30.160.60">
    <property type="entry name" value="Classic Zinc Finger"/>
    <property type="match status" value="5"/>
</dbReference>
<keyword evidence="4 7" id="KW-0863">Zinc-finger</keyword>
<dbReference type="PANTHER" id="PTHR24394">
    <property type="entry name" value="ZINC FINGER PROTEIN"/>
    <property type="match status" value="1"/>
</dbReference>
<evidence type="ECO:0000256" key="4">
    <source>
        <dbReference type="ARBA" id="ARBA00022771"/>
    </source>
</evidence>
<evidence type="ECO:0000256" key="1">
    <source>
        <dbReference type="ARBA" id="ARBA00004123"/>
    </source>
</evidence>
<keyword evidence="3" id="KW-0677">Repeat</keyword>
<proteinExistence type="predicted"/>
<protein>
    <recommendedName>
        <fullName evidence="8">C2H2-type domain-containing protein</fullName>
    </recommendedName>
</protein>
<evidence type="ECO:0000256" key="2">
    <source>
        <dbReference type="ARBA" id="ARBA00022723"/>
    </source>
</evidence>
<dbReference type="GO" id="GO:0008270">
    <property type="term" value="F:zinc ion binding"/>
    <property type="evidence" value="ECO:0007669"/>
    <property type="project" value="UniProtKB-KW"/>
</dbReference>
<name>A0A3P8JE00_9TREM</name>
<comment type="subcellular location">
    <subcellularLocation>
        <location evidence="1">Nucleus</location>
    </subcellularLocation>
</comment>
<evidence type="ECO:0000256" key="7">
    <source>
        <dbReference type="PROSITE-ProRule" id="PRU00042"/>
    </source>
</evidence>
<evidence type="ECO:0000256" key="6">
    <source>
        <dbReference type="ARBA" id="ARBA00023242"/>
    </source>
</evidence>
<dbReference type="OrthoDB" id="6219989at2759"/>
<dbReference type="GO" id="GO:0005634">
    <property type="term" value="C:nucleus"/>
    <property type="evidence" value="ECO:0007669"/>
    <property type="project" value="UniProtKB-SubCell"/>
</dbReference>
<feature type="domain" description="C2H2-type" evidence="8">
    <location>
        <begin position="338"/>
        <end position="365"/>
    </location>
</feature>
<accession>A0A3P8JE00</accession>
<evidence type="ECO:0000259" key="8">
    <source>
        <dbReference type="PROSITE" id="PS50157"/>
    </source>
</evidence>
<feature type="domain" description="C2H2-type" evidence="8">
    <location>
        <begin position="215"/>
        <end position="237"/>
    </location>
</feature>
<feature type="domain" description="C2H2-type" evidence="8">
    <location>
        <begin position="250"/>
        <end position="277"/>
    </location>
</feature>
<feature type="domain" description="C2H2-type" evidence="8">
    <location>
        <begin position="310"/>
        <end position="337"/>
    </location>
</feature>
<dbReference type="Proteomes" id="UP000272942">
    <property type="component" value="Unassembled WGS sequence"/>
</dbReference>